<dbReference type="EMBL" id="JAACJO010000009">
    <property type="protein sequence ID" value="KAF5354304.1"/>
    <property type="molecule type" value="Genomic_DNA"/>
</dbReference>
<comment type="caution">
    <text evidence="1">The sequence shown here is derived from an EMBL/GenBank/DDBJ whole genome shotgun (WGS) entry which is preliminary data.</text>
</comment>
<gene>
    <name evidence="1" type="ORF">D9756_007191</name>
</gene>
<sequence length="122" mass="13604">MSYGQHNEIKVWDTTENKWATGAMGMIGFIEIDAAINDTPVIVQAKALRVGGGMLDKRTLKKPLVCLLYGPSSMETTDWSMDAQNQADARANDLEHVSRTRHILSDFHEWLKVCLAPTCGLR</sequence>
<keyword evidence="2" id="KW-1185">Reference proteome</keyword>
<dbReference type="Proteomes" id="UP000559027">
    <property type="component" value="Unassembled WGS sequence"/>
</dbReference>
<accession>A0A8H5D656</accession>
<organism evidence="1 2">
    <name type="scientific">Leucocoprinus leucothites</name>
    <dbReference type="NCBI Taxonomy" id="201217"/>
    <lineage>
        <taxon>Eukaryota</taxon>
        <taxon>Fungi</taxon>
        <taxon>Dikarya</taxon>
        <taxon>Basidiomycota</taxon>
        <taxon>Agaricomycotina</taxon>
        <taxon>Agaricomycetes</taxon>
        <taxon>Agaricomycetidae</taxon>
        <taxon>Agaricales</taxon>
        <taxon>Agaricineae</taxon>
        <taxon>Agaricaceae</taxon>
        <taxon>Leucocoprinus</taxon>
    </lineage>
</organism>
<name>A0A8H5D656_9AGAR</name>
<evidence type="ECO:0000313" key="1">
    <source>
        <dbReference type="EMBL" id="KAF5354304.1"/>
    </source>
</evidence>
<protein>
    <submittedName>
        <fullName evidence="1">Uncharacterized protein</fullName>
    </submittedName>
</protein>
<evidence type="ECO:0000313" key="2">
    <source>
        <dbReference type="Proteomes" id="UP000559027"/>
    </source>
</evidence>
<dbReference type="AlphaFoldDB" id="A0A8H5D656"/>
<reference evidence="1 2" key="1">
    <citation type="journal article" date="2020" name="ISME J.">
        <title>Uncovering the hidden diversity of litter-decomposition mechanisms in mushroom-forming fungi.</title>
        <authorList>
            <person name="Floudas D."/>
            <person name="Bentzer J."/>
            <person name="Ahren D."/>
            <person name="Johansson T."/>
            <person name="Persson P."/>
            <person name="Tunlid A."/>
        </authorList>
    </citation>
    <scope>NUCLEOTIDE SEQUENCE [LARGE SCALE GENOMIC DNA]</scope>
    <source>
        <strain evidence="1 2">CBS 146.42</strain>
    </source>
</reference>
<proteinExistence type="predicted"/>